<evidence type="ECO:0000256" key="7">
    <source>
        <dbReference type="ARBA" id="ARBA00022958"/>
    </source>
</evidence>
<feature type="binding site" evidence="9">
    <location>
        <position position="244"/>
    </location>
    <ligand>
        <name>K(+)</name>
        <dbReference type="ChEBI" id="CHEBI:29103"/>
    </ligand>
</feature>
<evidence type="ECO:0000313" key="11">
    <source>
        <dbReference type="EMBL" id="AZG46538.1"/>
    </source>
</evidence>
<comment type="pathway">
    <text evidence="9">Carbohydrate metabolism; D-ribose degradation; D-ribose 5-phosphate from beta-D-ribopyranose: step 2/2.</text>
</comment>
<feature type="binding site" evidence="9">
    <location>
        <position position="246"/>
    </location>
    <ligand>
        <name>K(+)</name>
        <dbReference type="ChEBI" id="CHEBI:29103"/>
    </ligand>
</feature>
<accession>A0A3G8JNL0</accession>
<evidence type="ECO:0000256" key="3">
    <source>
        <dbReference type="ARBA" id="ARBA00022741"/>
    </source>
</evidence>
<dbReference type="InterPro" id="IPR011877">
    <property type="entry name" value="Ribokinase"/>
</dbReference>
<evidence type="ECO:0000256" key="1">
    <source>
        <dbReference type="ARBA" id="ARBA00022679"/>
    </source>
</evidence>
<evidence type="ECO:0000256" key="8">
    <source>
        <dbReference type="ARBA" id="ARBA00023277"/>
    </source>
</evidence>
<feature type="binding site" evidence="9">
    <location>
        <position position="250"/>
    </location>
    <ligand>
        <name>substrate</name>
    </ligand>
</feature>
<comment type="subcellular location">
    <subcellularLocation>
        <location evidence="9">Cytoplasm</location>
    </subcellularLocation>
</comment>
<comment type="caution">
    <text evidence="9">Lacks conserved residue(s) required for the propagation of feature annotation.</text>
</comment>
<keyword evidence="4 9" id="KW-0418">Kinase</keyword>
<protein>
    <recommendedName>
        <fullName evidence="9">Ribokinase</fullName>
        <shortName evidence="9">RK</shortName>
        <ecNumber evidence="9">2.7.1.15</ecNumber>
    </recommendedName>
</protein>
<feature type="domain" description="Carbohydrate kinase PfkB" evidence="10">
    <location>
        <begin position="8"/>
        <end position="281"/>
    </location>
</feature>
<dbReference type="InterPro" id="IPR002139">
    <property type="entry name" value="Ribo/fructo_kinase"/>
</dbReference>
<dbReference type="EC" id="2.7.1.15" evidence="9"/>
<dbReference type="GO" id="GO:0046872">
    <property type="term" value="F:metal ion binding"/>
    <property type="evidence" value="ECO:0007669"/>
    <property type="project" value="UniProtKB-KW"/>
</dbReference>
<dbReference type="PANTHER" id="PTHR10584:SF166">
    <property type="entry name" value="RIBOKINASE"/>
    <property type="match status" value="1"/>
</dbReference>
<feature type="binding site" evidence="9">
    <location>
        <begin position="218"/>
        <end position="223"/>
    </location>
    <ligand>
        <name>ATP</name>
        <dbReference type="ChEBI" id="CHEBI:30616"/>
    </ligand>
</feature>
<dbReference type="RefSeq" id="WP_197718244.1">
    <property type="nucleotide sequence ID" value="NZ_CP033972.1"/>
</dbReference>
<feature type="binding site" evidence="9">
    <location>
        <position position="265"/>
    </location>
    <ligand>
        <name>K(+)</name>
        <dbReference type="ChEBI" id="CHEBI:29103"/>
    </ligand>
</feature>
<comment type="cofactor">
    <cofactor evidence="9">
        <name>Mg(2+)</name>
        <dbReference type="ChEBI" id="CHEBI:18420"/>
    </cofactor>
    <text evidence="9">Requires a divalent cation, most likely magnesium in vivo, as an electrophilic catalyst to aid phosphoryl group transfer. It is the chelate of the metal and the nucleotide that is the actual substrate.</text>
</comment>
<keyword evidence="7 9" id="KW-0630">Potassium</keyword>
<dbReference type="GO" id="GO:0005829">
    <property type="term" value="C:cytosol"/>
    <property type="evidence" value="ECO:0007669"/>
    <property type="project" value="TreeGrafter"/>
</dbReference>
<comment type="activity regulation">
    <text evidence="9">Activated by a monovalent cation that binds near, but not in, the active site. The most likely occupant of the site in vivo is potassium. Ion binding induces a conformational change that may alter substrate affinity.</text>
</comment>
<name>A0A3G8JNL0_9ACTN</name>
<evidence type="ECO:0000256" key="4">
    <source>
        <dbReference type="ARBA" id="ARBA00022777"/>
    </source>
</evidence>
<feature type="binding site" evidence="9">
    <location>
        <position position="186"/>
    </location>
    <ligand>
        <name>ATP</name>
        <dbReference type="ChEBI" id="CHEBI:30616"/>
    </ligand>
</feature>
<evidence type="ECO:0000256" key="2">
    <source>
        <dbReference type="ARBA" id="ARBA00022723"/>
    </source>
</evidence>
<feature type="binding site" evidence="9">
    <location>
        <begin position="44"/>
        <end position="48"/>
    </location>
    <ligand>
        <name>substrate</name>
    </ligand>
</feature>
<keyword evidence="9" id="KW-0963">Cytoplasm</keyword>
<dbReference type="Proteomes" id="UP000271469">
    <property type="component" value="Chromosome"/>
</dbReference>
<proteinExistence type="inferred from homology"/>
<organism evidence="11 12">
    <name type="scientific">Gordonia insulae</name>
    <dbReference type="NCBI Taxonomy" id="2420509"/>
    <lineage>
        <taxon>Bacteria</taxon>
        <taxon>Bacillati</taxon>
        <taxon>Actinomycetota</taxon>
        <taxon>Actinomycetes</taxon>
        <taxon>Mycobacteriales</taxon>
        <taxon>Gordoniaceae</taxon>
        <taxon>Gordonia</taxon>
    </lineage>
</organism>
<evidence type="ECO:0000256" key="5">
    <source>
        <dbReference type="ARBA" id="ARBA00022840"/>
    </source>
</evidence>
<evidence type="ECO:0000313" key="12">
    <source>
        <dbReference type="Proteomes" id="UP000271469"/>
    </source>
</evidence>
<gene>
    <name evidence="9 11" type="primary">rbsK</name>
    <name evidence="11" type="ORF">D7316_03139</name>
</gene>
<keyword evidence="8 9" id="KW-0119">Carbohydrate metabolism</keyword>
<sequence length="286" mass="29663">MDIASAIDVAVVGTLNMDVIIRVDRMPDVGETVIGRSRSERPGGKGANQALAAATVTHTALIGAVGEDDAGLRLVAGQDEGGVDIAHVQRLNGPSGQAIIEVDESGDNRIIVLSGANAMLTADSVTRGLEAIHPKIVLTQLESPQEVTRAAASWAGDRGRRFILNPSPVADLDDEILAAADPLVVNAGEAAHYARLDTDDPTALARRLLDVSRSVVITLGAEGVVVADNGEIHRIEVDRVRVVDTTGAGDQFAGILAGHLARGVPVLDAAERAAAAATEFVARPRL</sequence>
<feature type="binding site" evidence="9">
    <location>
        <begin position="249"/>
        <end position="250"/>
    </location>
    <ligand>
        <name>ATP</name>
        <dbReference type="ChEBI" id="CHEBI:30616"/>
    </ligand>
</feature>
<keyword evidence="2 9" id="KW-0479">Metal-binding</keyword>
<dbReference type="InterPro" id="IPR029056">
    <property type="entry name" value="Ribokinase-like"/>
</dbReference>
<dbReference type="KEGG" id="gom:D7316_03139"/>
<dbReference type="Gene3D" id="3.40.1190.20">
    <property type="match status" value="1"/>
</dbReference>
<dbReference type="PANTHER" id="PTHR10584">
    <property type="entry name" value="SUGAR KINASE"/>
    <property type="match status" value="1"/>
</dbReference>
<keyword evidence="12" id="KW-1185">Reference proteome</keyword>
<reference evidence="11 12" key="1">
    <citation type="submission" date="2018-11" db="EMBL/GenBank/DDBJ databases">
        <title>Gordonia insulae sp. nov., isolated from an island soil.</title>
        <authorList>
            <person name="Kim Y.S."/>
            <person name="Kim S.B."/>
        </authorList>
    </citation>
    <scope>NUCLEOTIDE SEQUENCE [LARGE SCALE GENOMIC DNA]</scope>
    <source>
        <strain evidence="11 12">MMS17-SY073</strain>
    </source>
</reference>
<dbReference type="AlphaFoldDB" id="A0A3G8JNL0"/>
<dbReference type="GO" id="GO:0019303">
    <property type="term" value="P:D-ribose catabolic process"/>
    <property type="evidence" value="ECO:0007669"/>
    <property type="project" value="UniProtKB-UniRule"/>
</dbReference>
<feature type="binding site" evidence="9">
    <location>
        <position position="268"/>
    </location>
    <ligand>
        <name>K(+)</name>
        <dbReference type="ChEBI" id="CHEBI:29103"/>
    </ligand>
</feature>
<comment type="catalytic activity">
    <reaction evidence="9">
        <text>D-ribose + ATP = D-ribose 5-phosphate + ADP + H(+)</text>
        <dbReference type="Rhea" id="RHEA:13697"/>
        <dbReference type="ChEBI" id="CHEBI:15378"/>
        <dbReference type="ChEBI" id="CHEBI:30616"/>
        <dbReference type="ChEBI" id="CHEBI:47013"/>
        <dbReference type="ChEBI" id="CHEBI:78346"/>
        <dbReference type="ChEBI" id="CHEBI:456216"/>
        <dbReference type="EC" id="2.7.1.15"/>
    </reaction>
</comment>
<dbReference type="CDD" id="cd01174">
    <property type="entry name" value="ribokinase"/>
    <property type="match status" value="1"/>
</dbReference>
<feature type="binding site" evidence="9">
    <location>
        <position position="142"/>
    </location>
    <ligand>
        <name>substrate</name>
    </ligand>
</feature>
<evidence type="ECO:0000256" key="6">
    <source>
        <dbReference type="ARBA" id="ARBA00022842"/>
    </source>
</evidence>
<dbReference type="InterPro" id="IPR011611">
    <property type="entry name" value="PfkB_dom"/>
</dbReference>
<comment type="function">
    <text evidence="9">Catalyzes the phosphorylation of ribose at O-5 in a reaction requiring ATP and magnesium. The resulting D-ribose-5-phosphate can then be used either for sythesis of nucleotides, histidine, and tryptophan, or as a component of the pentose phosphate pathway.</text>
</comment>
<evidence type="ECO:0000259" key="10">
    <source>
        <dbReference type="Pfam" id="PF00294"/>
    </source>
</evidence>
<dbReference type="Pfam" id="PF00294">
    <property type="entry name" value="PfkB"/>
    <property type="match status" value="1"/>
</dbReference>
<comment type="similarity">
    <text evidence="9">Belongs to the carbohydrate kinase PfkB family. Ribokinase subfamily.</text>
</comment>
<dbReference type="SUPFAM" id="SSF53613">
    <property type="entry name" value="Ribokinase-like"/>
    <property type="match status" value="1"/>
</dbReference>
<keyword evidence="3 9" id="KW-0547">Nucleotide-binding</keyword>
<dbReference type="HAMAP" id="MF_01987">
    <property type="entry name" value="Ribokinase"/>
    <property type="match status" value="1"/>
</dbReference>
<keyword evidence="5 9" id="KW-0067">ATP-binding</keyword>
<dbReference type="GO" id="GO:0005524">
    <property type="term" value="F:ATP binding"/>
    <property type="evidence" value="ECO:0007669"/>
    <property type="project" value="UniProtKB-UniRule"/>
</dbReference>
<keyword evidence="1 9" id="KW-0808">Transferase</keyword>
<dbReference type="PRINTS" id="PR00990">
    <property type="entry name" value="RIBOKINASE"/>
</dbReference>
<keyword evidence="6 9" id="KW-0460">Magnesium</keyword>
<feature type="binding site" evidence="9">
    <location>
        <begin position="16"/>
        <end position="18"/>
    </location>
    <ligand>
        <name>substrate</name>
    </ligand>
</feature>
<dbReference type="EMBL" id="CP033972">
    <property type="protein sequence ID" value="AZG46538.1"/>
    <property type="molecule type" value="Genomic_DNA"/>
</dbReference>
<evidence type="ECO:0000256" key="9">
    <source>
        <dbReference type="HAMAP-Rule" id="MF_01987"/>
    </source>
</evidence>
<comment type="subunit">
    <text evidence="9">Homodimer.</text>
</comment>
<feature type="active site" description="Proton acceptor" evidence="9">
    <location>
        <position position="250"/>
    </location>
</feature>
<dbReference type="GO" id="GO:0004747">
    <property type="term" value="F:ribokinase activity"/>
    <property type="evidence" value="ECO:0007669"/>
    <property type="project" value="UniProtKB-UniRule"/>
</dbReference>
<dbReference type="UniPathway" id="UPA00916">
    <property type="reaction ID" value="UER00889"/>
</dbReference>